<name>A0ACC2JH52_9PEZI</name>
<gene>
    <name evidence="1" type="ORF">O1611_g6848</name>
</gene>
<evidence type="ECO:0000313" key="1">
    <source>
        <dbReference type="EMBL" id="KAJ8126791.1"/>
    </source>
</evidence>
<organism evidence="1 2">
    <name type="scientific">Lasiodiplodia mahajangana</name>
    <dbReference type="NCBI Taxonomy" id="1108764"/>
    <lineage>
        <taxon>Eukaryota</taxon>
        <taxon>Fungi</taxon>
        <taxon>Dikarya</taxon>
        <taxon>Ascomycota</taxon>
        <taxon>Pezizomycotina</taxon>
        <taxon>Dothideomycetes</taxon>
        <taxon>Dothideomycetes incertae sedis</taxon>
        <taxon>Botryosphaeriales</taxon>
        <taxon>Botryosphaeriaceae</taxon>
        <taxon>Lasiodiplodia</taxon>
    </lineage>
</organism>
<accession>A0ACC2JH52</accession>
<dbReference type="EMBL" id="JAPUUL010001695">
    <property type="protein sequence ID" value="KAJ8126791.1"/>
    <property type="molecule type" value="Genomic_DNA"/>
</dbReference>
<sequence length="206" mass="23121">MTSALPPGSRDSTDSAGYVDEPSPIKTRNRKWSSVFFIIKDAVLIIITIVAITVALAKNHEPTRNSCYCGNSIAEAHALGCEYDTLASAWLPQHCIDKELTAEFDRSGDGPNGTWQYWADYSHERELTLDQLAALAEVPGAIYYTSSQWHVVHCIFYWRKQMRLPRTGVTLEPRYNHEGHAKHCGMIFRYPNLGSQAGVVLDSDIF</sequence>
<comment type="caution">
    <text evidence="1">The sequence shown here is derived from an EMBL/GenBank/DDBJ whole genome shotgun (WGS) entry which is preliminary data.</text>
</comment>
<proteinExistence type="predicted"/>
<reference evidence="1" key="1">
    <citation type="submission" date="2022-12" db="EMBL/GenBank/DDBJ databases">
        <title>Genome Sequence of Lasiodiplodia mahajangana.</title>
        <authorList>
            <person name="Buettner E."/>
        </authorList>
    </citation>
    <scope>NUCLEOTIDE SEQUENCE</scope>
    <source>
        <strain evidence="1">VT137</strain>
    </source>
</reference>
<evidence type="ECO:0000313" key="2">
    <source>
        <dbReference type="Proteomes" id="UP001153332"/>
    </source>
</evidence>
<dbReference type="Proteomes" id="UP001153332">
    <property type="component" value="Unassembled WGS sequence"/>
</dbReference>
<keyword evidence="2" id="KW-1185">Reference proteome</keyword>
<protein>
    <submittedName>
        <fullName evidence="1">Uncharacterized protein</fullName>
    </submittedName>
</protein>